<protein>
    <submittedName>
        <fullName evidence="2">Uncharacterized protein</fullName>
    </submittedName>
</protein>
<sequence length="94" mass="10644">MCPLEPPSSTIQPFRTLIAVAHLYAQRQPTDILCIELRALRHATALQLGKFTEFRSVYQWPSDKLRAPQSCRPPLACLPPGPQRSESRMAARYP</sequence>
<gene>
    <name evidence="2" type="ORF">CDD81_5513</name>
</gene>
<reference evidence="2 3" key="1">
    <citation type="submission" date="2017-06" db="EMBL/GenBank/DDBJ databases">
        <title>Ant-infecting Ophiocordyceps genomes reveal a high diversity of potential behavioral manipulation genes and a possible major role for enterotoxins.</title>
        <authorList>
            <person name="De Bekker C."/>
            <person name="Evans H.C."/>
            <person name="Brachmann A."/>
            <person name="Hughes D.P."/>
        </authorList>
    </citation>
    <scope>NUCLEOTIDE SEQUENCE [LARGE SCALE GENOMIC DNA]</scope>
    <source>
        <strain evidence="2 3">Map64</strain>
    </source>
</reference>
<evidence type="ECO:0000256" key="1">
    <source>
        <dbReference type="SAM" id="MobiDB-lite"/>
    </source>
</evidence>
<evidence type="ECO:0000313" key="2">
    <source>
        <dbReference type="EMBL" id="PHH63748.1"/>
    </source>
</evidence>
<comment type="caution">
    <text evidence="2">The sequence shown here is derived from an EMBL/GenBank/DDBJ whole genome shotgun (WGS) entry which is preliminary data.</text>
</comment>
<feature type="region of interest" description="Disordered" evidence="1">
    <location>
        <begin position="73"/>
        <end position="94"/>
    </location>
</feature>
<name>A0A2C5XIE0_9HYPO</name>
<evidence type="ECO:0000313" key="3">
    <source>
        <dbReference type="Proteomes" id="UP000226192"/>
    </source>
</evidence>
<dbReference type="Proteomes" id="UP000226192">
    <property type="component" value="Unassembled WGS sequence"/>
</dbReference>
<dbReference type="EMBL" id="NJET01000043">
    <property type="protein sequence ID" value="PHH63748.1"/>
    <property type="molecule type" value="Genomic_DNA"/>
</dbReference>
<organism evidence="2 3">
    <name type="scientific">Ophiocordyceps australis</name>
    <dbReference type="NCBI Taxonomy" id="1399860"/>
    <lineage>
        <taxon>Eukaryota</taxon>
        <taxon>Fungi</taxon>
        <taxon>Dikarya</taxon>
        <taxon>Ascomycota</taxon>
        <taxon>Pezizomycotina</taxon>
        <taxon>Sordariomycetes</taxon>
        <taxon>Hypocreomycetidae</taxon>
        <taxon>Hypocreales</taxon>
        <taxon>Ophiocordycipitaceae</taxon>
        <taxon>Ophiocordyceps</taxon>
    </lineage>
</organism>
<proteinExistence type="predicted"/>
<accession>A0A2C5XIE0</accession>
<keyword evidence="3" id="KW-1185">Reference proteome</keyword>
<feature type="compositionally biased region" description="Basic and acidic residues" evidence="1">
    <location>
        <begin position="85"/>
        <end position="94"/>
    </location>
</feature>
<dbReference type="AlphaFoldDB" id="A0A2C5XIE0"/>